<keyword evidence="3" id="KW-1185">Reference proteome</keyword>
<reference evidence="2" key="1">
    <citation type="submission" date="2021-09" db="EMBL/GenBank/DDBJ databases">
        <authorList>
            <consortium name="AG Swart"/>
            <person name="Singh M."/>
            <person name="Singh A."/>
            <person name="Seah K."/>
            <person name="Emmerich C."/>
        </authorList>
    </citation>
    <scope>NUCLEOTIDE SEQUENCE</scope>
    <source>
        <strain evidence="2">ATCC30299</strain>
    </source>
</reference>
<organism evidence="2 3">
    <name type="scientific">Blepharisma stoltei</name>
    <dbReference type="NCBI Taxonomy" id="1481888"/>
    <lineage>
        <taxon>Eukaryota</taxon>
        <taxon>Sar</taxon>
        <taxon>Alveolata</taxon>
        <taxon>Ciliophora</taxon>
        <taxon>Postciliodesmatophora</taxon>
        <taxon>Heterotrichea</taxon>
        <taxon>Heterotrichida</taxon>
        <taxon>Blepharismidae</taxon>
        <taxon>Blepharisma</taxon>
    </lineage>
</organism>
<evidence type="ECO:0000313" key="3">
    <source>
        <dbReference type="Proteomes" id="UP001162131"/>
    </source>
</evidence>
<dbReference type="InterPro" id="IPR036249">
    <property type="entry name" value="Thioredoxin-like_sf"/>
</dbReference>
<proteinExistence type="predicted"/>
<keyword evidence="1" id="KW-0732">Signal</keyword>
<dbReference type="SUPFAM" id="SSF52833">
    <property type="entry name" value="Thioredoxin-like"/>
    <property type="match status" value="1"/>
</dbReference>
<accession>A0AAU9JNF1</accession>
<sequence length="204" mass="22857">MKLIVCAFLLSLAAAIQVVPVPSPSDGFIQGPSRSNYTLEVFIDFLDTRSATAFPAVLSYWSSQKGWLELIIHQFPMSYNLFSFPVSQAGRYIQQNYRTKYMDFVNYWFAHQQSFISSIGTLDFQTANAKIAQLTNAATGVPITGITNALSNQTVNWSTRVSWKYGATRNLPGVPSYLVNGVWVPDAYNFTSVSDWTNFFNSLN</sequence>
<comment type="caution">
    <text evidence="2">The sequence shown here is derived from an EMBL/GenBank/DDBJ whole genome shotgun (WGS) entry which is preliminary data.</text>
</comment>
<dbReference type="EMBL" id="CAJZBQ010000044">
    <property type="protein sequence ID" value="CAG9327524.1"/>
    <property type="molecule type" value="Genomic_DNA"/>
</dbReference>
<dbReference type="Gene3D" id="3.40.30.10">
    <property type="entry name" value="Glutaredoxin"/>
    <property type="match status" value="1"/>
</dbReference>
<protein>
    <submittedName>
        <fullName evidence="2">Uncharacterized protein</fullName>
    </submittedName>
</protein>
<evidence type="ECO:0000256" key="1">
    <source>
        <dbReference type="SAM" id="SignalP"/>
    </source>
</evidence>
<gene>
    <name evidence="2" type="ORF">BSTOLATCC_MIC44159</name>
</gene>
<dbReference type="PANTHER" id="PTHR33875:SF2">
    <property type="entry name" value="ACR183CP"/>
    <property type="match status" value="1"/>
</dbReference>
<feature type="chain" id="PRO_5043628007" evidence="1">
    <location>
        <begin position="16"/>
        <end position="204"/>
    </location>
</feature>
<dbReference type="PANTHER" id="PTHR33875">
    <property type="entry name" value="OS09G0542200 PROTEIN"/>
    <property type="match status" value="1"/>
</dbReference>
<evidence type="ECO:0000313" key="2">
    <source>
        <dbReference type="EMBL" id="CAG9327524.1"/>
    </source>
</evidence>
<dbReference type="Proteomes" id="UP001162131">
    <property type="component" value="Unassembled WGS sequence"/>
</dbReference>
<dbReference type="AlphaFoldDB" id="A0AAU9JNF1"/>
<feature type="signal peptide" evidence="1">
    <location>
        <begin position="1"/>
        <end position="15"/>
    </location>
</feature>
<name>A0AAU9JNF1_9CILI</name>